<dbReference type="GO" id="GO:0006355">
    <property type="term" value="P:regulation of DNA-templated transcription"/>
    <property type="evidence" value="ECO:0007669"/>
    <property type="project" value="InterPro"/>
</dbReference>
<evidence type="ECO:0000256" key="2">
    <source>
        <dbReference type="ARBA" id="ARBA00022840"/>
    </source>
</evidence>
<dbReference type="OrthoDB" id="5488837at2"/>
<keyword evidence="3" id="KW-0805">Transcription regulation</keyword>
<dbReference type="PANTHER" id="PTHR32071">
    <property type="entry name" value="TRANSCRIPTIONAL REGULATORY PROTEIN"/>
    <property type="match status" value="1"/>
</dbReference>
<dbReference type="Proteomes" id="UP000019678">
    <property type="component" value="Unassembled WGS sequence"/>
</dbReference>
<feature type="domain" description="Sigma-54 factor interaction" evidence="5">
    <location>
        <begin position="222"/>
        <end position="444"/>
    </location>
</feature>
<dbReference type="GO" id="GO:0005524">
    <property type="term" value="F:ATP binding"/>
    <property type="evidence" value="ECO:0007669"/>
    <property type="project" value="UniProtKB-KW"/>
</dbReference>
<reference evidence="6 7" key="1">
    <citation type="submission" date="2013-05" db="EMBL/GenBank/DDBJ databases">
        <title>Genome assembly of Chondromyces apiculatus DSM 436.</title>
        <authorList>
            <person name="Sharma G."/>
            <person name="Khatri I."/>
            <person name="Kaur C."/>
            <person name="Mayilraj S."/>
            <person name="Subramanian S."/>
        </authorList>
    </citation>
    <scope>NUCLEOTIDE SEQUENCE [LARGE SCALE GENOMIC DNA]</scope>
    <source>
        <strain evidence="6 7">DSM 436</strain>
    </source>
</reference>
<dbReference type="EMBL" id="ASRX01000095">
    <property type="protein sequence ID" value="EYF00908.1"/>
    <property type="molecule type" value="Genomic_DNA"/>
</dbReference>
<dbReference type="Gene3D" id="1.10.8.60">
    <property type="match status" value="1"/>
</dbReference>
<dbReference type="SUPFAM" id="SSF52540">
    <property type="entry name" value="P-loop containing nucleoside triphosphate hydrolases"/>
    <property type="match status" value="1"/>
</dbReference>
<organism evidence="6 7">
    <name type="scientific">Chondromyces apiculatus DSM 436</name>
    <dbReference type="NCBI Taxonomy" id="1192034"/>
    <lineage>
        <taxon>Bacteria</taxon>
        <taxon>Pseudomonadati</taxon>
        <taxon>Myxococcota</taxon>
        <taxon>Polyangia</taxon>
        <taxon>Polyangiales</taxon>
        <taxon>Polyangiaceae</taxon>
        <taxon>Chondromyces</taxon>
    </lineage>
</organism>
<sequence length="580" mass="63188">MELQIHALVSALRTVTTFDEAAERTLRAMMGLAETALAATPYARRGRFLRGMVHLRPGDGYRGLVVVDADGATQAPAAGPRTPHLPSATAWRWASQQGRAVAIDVLLGTVTVAAGGVAMLPEGSRGEAFESGESQGRLLGRDATHLFVVPLRAPGGRVDGMVSIEADCRAAMGKDFIWPECGPGLELIADVAAPHLITLPLRQRAAPQPDALLPVIGASTASLVDMLRVFARQDETVLLSGPTGAGKSRLARWCHEQSSRRGQPFEALDLAAVPDDLQMAELFGWKKGAFTGAVKDTYGAIARAERGTLFIDEIDKLSLKAQAGMLRVLEERLYRPLGEGAGERSADVRFIVGTNANLHAASGNGQFREDLYYRINVLPVRVPALKDRQDEILRWAEHMLERRHRSSCPEGTSRIAQEAERVLVAHPWPGNLRQLDNIVRRAYALYLMEQPAPPKDCFLEARHLAEALAYEGGAGVRPLLELLQLAATSFVSEAERRRARHETLDLDHADALRGFVLGVATQKLGSKEEAFRLLGREGVVQNRNHQKTLKKELERVEALCRELGQPGASPFAGLSATEER</sequence>
<dbReference type="Pfam" id="PF00158">
    <property type="entry name" value="Sigma54_activat"/>
    <property type="match status" value="1"/>
</dbReference>
<protein>
    <submittedName>
        <fullName evidence="6">Putative sigma-54 dependent transcriptional regulator</fullName>
    </submittedName>
</protein>
<dbReference type="PANTHER" id="PTHR32071:SF14">
    <property type="entry name" value="TRANSCRIPTIONAL REGULATORY PROTEIN RTCR"/>
    <property type="match status" value="1"/>
</dbReference>
<comment type="caution">
    <text evidence="6">The sequence shown here is derived from an EMBL/GenBank/DDBJ whole genome shotgun (WGS) entry which is preliminary data.</text>
</comment>
<evidence type="ECO:0000256" key="4">
    <source>
        <dbReference type="ARBA" id="ARBA00023163"/>
    </source>
</evidence>
<dbReference type="InterPro" id="IPR002078">
    <property type="entry name" value="Sigma_54_int"/>
</dbReference>
<evidence type="ECO:0000313" key="6">
    <source>
        <dbReference type="EMBL" id="EYF00908.1"/>
    </source>
</evidence>
<accession>A0A017SV90</accession>
<keyword evidence="2" id="KW-0067">ATP-binding</keyword>
<proteinExistence type="predicted"/>
<dbReference type="InterPro" id="IPR025944">
    <property type="entry name" value="Sigma_54_int_dom_CS"/>
</dbReference>
<dbReference type="STRING" id="1192034.CAP_8925"/>
<keyword evidence="1" id="KW-0547">Nucleotide-binding</keyword>
<evidence type="ECO:0000313" key="7">
    <source>
        <dbReference type="Proteomes" id="UP000019678"/>
    </source>
</evidence>
<name>A0A017SV90_9BACT</name>
<dbReference type="eggNOG" id="COG3829">
    <property type="taxonomic scope" value="Bacteria"/>
</dbReference>
<evidence type="ECO:0000259" key="5">
    <source>
        <dbReference type="PROSITE" id="PS50045"/>
    </source>
</evidence>
<keyword evidence="4" id="KW-0804">Transcription</keyword>
<evidence type="ECO:0000256" key="1">
    <source>
        <dbReference type="ARBA" id="ARBA00022741"/>
    </source>
</evidence>
<dbReference type="InterPro" id="IPR027417">
    <property type="entry name" value="P-loop_NTPase"/>
</dbReference>
<dbReference type="AlphaFoldDB" id="A0A017SV90"/>
<dbReference type="SMART" id="SM00382">
    <property type="entry name" value="AAA"/>
    <property type="match status" value="1"/>
</dbReference>
<keyword evidence="7" id="KW-1185">Reference proteome</keyword>
<dbReference type="Pfam" id="PF25601">
    <property type="entry name" value="AAA_lid_14"/>
    <property type="match status" value="1"/>
</dbReference>
<dbReference type="Gene3D" id="3.40.50.300">
    <property type="entry name" value="P-loop containing nucleotide triphosphate hydrolases"/>
    <property type="match status" value="1"/>
</dbReference>
<dbReference type="CDD" id="cd00009">
    <property type="entry name" value="AAA"/>
    <property type="match status" value="1"/>
</dbReference>
<evidence type="ECO:0000256" key="3">
    <source>
        <dbReference type="ARBA" id="ARBA00023015"/>
    </source>
</evidence>
<dbReference type="PROSITE" id="PS50045">
    <property type="entry name" value="SIGMA54_INTERACT_4"/>
    <property type="match status" value="1"/>
</dbReference>
<dbReference type="InterPro" id="IPR058031">
    <property type="entry name" value="AAA_lid_NorR"/>
</dbReference>
<dbReference type="InterPro" id="IPR003593">
    <property type="entry name" value="AAA+_ATPase"/>
</dbReference>
<gene>
    <name evidence="6" type="ORF">CAP_8925</name>
</gene>
<dbReference type="PROSITE" id="PS00688">
    <property type="entry name" value="SIGMA54_INTERACT_3"/>
    <property type="match status" value="1"/>
</dbReference>